<accession>A0AAV5V4A0</accession>
<dbReference type="InterPro" id="IPR002589">
    <property type="entry name" value="Macro_dom"/>
</dbReference>
<keyword evidence="4" id="KW-1185">Reference proteome</keyword>
<protein>
    <recommendedName>
        <fullName evidence="2">Macro domain-containing protein</fullName>
    </recommendedName>
</protein>
<feature type="domain" description="Macro" evidence="2">
    <location>
        <begin position="1"/>
        <end position="179"/>
    </location>
</feature>
<feature type="compositionally biased region" description="Polar residues" evidence="1">
    <location>
        <begin position="567"/>
        <end position="576"/>
    </location>
</feature>
<evidence type="ECO:0000313" key="3">
    <source>
        <dbReference type="EMBL" id="GMT14416.1"/>
    </source>
</evidence>
<dbReference type="SUPFAM" id="SSF52949">
    <property type="entry name" value="Macro domain-like"/>
    <property type="match status" value="2"/>
</dbReference>
<dbReference type="Gene3D" id="3.40.220.10">
    <property type="entry name" value="Leucine Aminopeptidase, subunit E, domain 1"/>
    <property type="match status" value="2"/>
</dbReference>
<name>A0AAV5V4A0_9BILA</name>
<dbReference type="AlphaFoldDB" id="A0AAV5V4A0"/>
<dbReference type="PROSITE" id="PS51154">
    <property type="entry name" value="MACRO"/>
    <property type="match status" value="2"/>
</dbReference>
<dbReference type="InterPro" id="IPR043472">
    <property type="entry name" value="Macro_dom-like"/>
</dbReference>
<feature type="non-terminal residue" evidence="3">
    <location>
        <position position="1"/>
    </location>
</feature>
<proteinExistence type="predicted"/>
<dbReference type="Pfam" id="PF01661">
    <property type="entry name" value="Macro"/>
    <property type="match status" value="1"/>
</dbReference>
<comment type="caution">
    <text evidence="3">The sequence shown here is derived from an EMBL/GenBank/DDBJ whole genome shotgun (WGS) entry which is preliminary data.</text>
</comment>
<sequence length="687" mass="77172">AVIGNVTQQNCELVVDEVGNASAPHESINGEVLCSEGDSLSDRLRDSFSVYEKETGRNRLQFGDSLITRTKQMKGAKTLIHLAAVHIHNTSIMKEPNSNERFFLKMQYREIIRIANERGARSIALPFLSLDFNCNLWHSQISGLQSLLPMLPAAFDRIVFVVDSQSNLNSFREIIGGGKELSMESSKQADLLCDELCNVFVKPPRQPFDLPPTAEQLRLIRQQKQTFPPRPHTYRPRRSKTIEIVERKVSSSVSPPTISPMETSIEKSGHCSISVVVGDSSEQSTEAIVTRNTDRDAPECGIDIKILCVEGRPVVNRISRAFHAYKEISGNSSLEDGTILPTWAEKIPGAKILLHFLSPSIKNSDHPTKEERWKIFQMYREILTAAADEEATSIALPLLDYSSFPILTTVLQAILSTSPSKFSRIVFCARTIDHSQEFRKLLGGVDQILFPDDHNAIELRELLCDVNHELPIAPQSMKKKEKKKEESKKIITIDGDIIQIFDEIPTTSTGMEGSRCASTSSQFDSSAPILLPSRDRVLKQTDETFQPAFYTDHLRRRSNFDVNTGIASPVFNVNKTPNERKNSIKKAENSELTDRKKKNLKRTRTEANLDSRSPNENSGAAIDLTISTEDEDNSPSRKRGRPRKSESPFTISPKSEKKMKIDENVAPTRRSGRTIRAPQKHFEFESI</sequence>
<feature type="domain" description="Macro" evidence="2">
    <location>
        <begin position="260"/>
        <end position="446"/>
    </location>
</feature>
<evidence type="ECO:0000313" key="4">
    <source>
        <dbReference type="Proteomes" id="UP001432322"/>
    </source>
</evidence>
<evidence type="ECO:0000256" key="1">
    <source>
        <dbReference type="SAM" id="MobiDB-lite"/>
    </source>
</evidence>
<dbReference type="Proteomes" id="UP001432322">
    <property type="component" value="Unassembled WGS sequence"/>
</dbReference>
<feature type="compositionally biased region" description="Basic and acidic residues" evidence="1">
    <location>
        <begin position="654"/>
        <end position="663"/>
    </location>
</feature>
<dbReference type="EMBL" id="BTSY01000002">
    <property type="protein sequence ID" value="GMT14416.1"/>
    <property type="molecule type" value="Genomic_DNA"/>
</dbReference>
<organism evidence="3 4">
    <name type="scientific">Pristionchus fissidentatus</name>
    <dbReference type="NCBI Taxonomy" id="1538716"/>
    <lineage>
        <taxon>Eukaryota</taxon>
        <taxon>Metazoa</taxon>
        <taxon>Ecdysozoa</taxon>
        <taxon>Nematoda</taxon>
        <taxon>Chromadorea</taxon>
        <taxon>Rhabditida</taxon>
        <taxon>Rhabditina</taxon>
        <taxon>Diplogasteromorpha</taxon>
        <taxon>Diplogasteroidea</taxon>
        <taxon>Neodiplogasteridae</taxon>
        <taxon>Pristionchus</taxon>
    </lineage>
</organism>
<reference evidence="3" key="1">
    <citation type="submission" date="2023-10" db="EMBL/GenBank/DDBJ databases">
        <title>Genome assembly of Pristionchus species.</title>
        <authorList>
            <person name="Yoshida K."/>
            <person name="Sommer R.J."/>
        </authorList>
    </citation>
    <scope>NUCLEOTIDE SEQUENCE</scope>
    <source>
        <strain evidence="3">RS5133</strain>
    </source>
</reference>
<feature type="region of interest" description="Disordered" evidence="1">
    <location>
        <begin position="567"/>
        <end position="687"/>
    </location>
</feature>
<feature type="compositionally biased region" description="Basic and acidic residues" evidence="1">
    <location>
        <begin position="577"/>
        <end position="594"/>
    </location>
</feature>
<gene>
    <name evidence="3" type="ORF">PFISCL1PPCAC_5713</name>
</gene>
<evidence type="ECO:0000259" key="2">
    <source>
        <dbReference type="PROSITE" id="PS51154"/>
    </source>
</evidence>